<sequence length="227" mass="23874">MTEGIRILLVDDHPVVREGVRAMLTAEEDLHVVAEAASGHAAVTMAENHRPDVVLMDLRMPDGDGVEATRRIRDANPGCHVVALTTYDTDTDIVQAVEAGASGYLLKDTPRARLVAAVREAVRGETVLAPGVAHRLAAGVRRRRGTVAGPAERLTERETAVLRLASRGHTNAAIGRELCISSTTVKTHLARACAKLGASDRTAAVARALQRGLLEPPAPEGGAGGVD</sequence>
<evidence type="ECO:0000256" key="2">
    <source>
        <dbReference type="ARBA" id="ARBA00023015"/>
    </source>
</evidence>
<dbReference type="InterPro" id="IPR011006">
    <property type="entry name" value="CheY-like_superfamily"/>
</dbReference>
<dbReference type="PROSITE" id="PS50110">
    <property type="entry name" value="RESPONSE_REGULATORY"/>
    <property type="match status" value="1"/>
</dbReference>
<dbReference type="Pfam" id="PF00072">
    <property type="entry name" value="Response_reg"/>
    <property type="match status" value="1"/>
</dbReference>
<dbReference type="EMBL" id="JAVLVT010000010">
    <property type="protein sequence ID" value="MDS1272233.1"/>
    <property type="molecule type" value="Genomic_DNA"/>
</dbReference>
<dbReference type="InterPro" id="IPR000792">
    <property type="entry name" value="Tscrpt_reg_LuxR_C"/>
</dbReference>
<dbReference type="PROSITE" id="PS00622">
    <property type="entry name" value="HTH_LUXR_1"/>
    <property type="match status" value="1"/>
</dbReference>
<dbReference type="InterPro" id="IPR039420">
    <property type="entry name" value="WalR-like"/>
</dbReference>
<dbReference type="SMART" id="SM00421">
    <property type="entry name" value="HTH_LUXR"/>
    <property type="match status" value="1"/>
</dbReference>
<feature type="modified residue" description="4-aspartylphosphate" evidence="5">
    <location>
        <position position="57"/>
    </location>
</feature>
<reference evidence="9" key="1">
    <citation type="submission" date="2023-07" db="EMBL/GenBank/DDBJ databases">
        <title>Novel species in the genus Lipingzhangella isolated from Sambhar Salt Lake.</title>
        <authorList>
            <person name="Jiya N."/>
            <person name="Kajale S."/>
            <person name="Sharma A."/>
        </authorList>
    </citation>
    <scope>NUCLEOTIDE SEQUENCE [LARGE SCALE GENOMIC DNA]</scope>
    <source>
        <strain evidence="9">LS1_29</strain>
    </source>
</reference>
<proteinExistence type="predicted"/>
<dbReference type="InterPro" id="IPR016032">
    <property type="entry name" value="Sig_transdc_resp-reg_C-effctor"/>
</dbReference>
<protein>
    <submittedName>
        <fullName evidence="8">Response regulator transcription factor</fullName>
    </submittedName>
</protein>
<evidence type="ECO:0000313" key="9">
    <source>
        <dbReference type="Proteomes" id="UP001250214"/>
    </source>
</evidence>
<keyword evidence="2" id="KW-0805">Transcription regulation</keyword>
<dbReference type="Gene3D" id="3.40.50.2300">
    <property type="match status" value="1"/>
</dbReference>
<dbReference type="PRINTS" id="PR00038">
    <property type="entry name" value="HTHLUXR"/>
</dbReference>
<dbReference type="InterPro" id="IPR001789">
    <property type="entry name" value="Sig_transdc_resp-reg_receiver"/>
</dbReference>
<keyword evidence="1 5" id="KW-0597">Phosphoprotein</keyword>
<dbReference type="SUPFAM" id="SSF52172">
    <property type="entry name" value="CheY-like"/>
    <property type="match status" value="1"/>
</dbReference>
<dbReference type="PANTHER" id="PTHR43214:SF24">
    <property type="entry name" value="TRANSCRIPTIONAL REGULATORY PROTEIN NARL-RELATED"/>
    <property type="match status" value="1"/>
</dbReference>
<dbReference type="CDD" id="cd17535">
    <property type="entry name" value="REC_NarL-like"/>
    <property type="match status" value="1"/>
</dbReference>
<keyword evidence="3" id="KW-0238">DNA-binding</keyword>
<organism evidence="8 9">
    <name type="scientific">Lipingzhangella rawalii</name>
    <dbReference type="NCBI Taxonomy" id="2055835"/>
    <lineage>
        <taxon>Bacteria</taxon>
        <taxon>Bacillati</taxon>
        <taxon>Actinomycetota</taxon>
        <taxon>Actinomycetes</taxon>
        <taxon>Streptosporangiales</taxon>
        <taxon>Nocardiopsidaceae</taxon>
        <taxon>Lipingzhangella</taxon>
    </lineage>
</organism>
<accession>A0ABU2HAD0</accession>
<evidence type="ECO:0000256" key="1">
    <source>
        <dbReference type="ARBA" id="ARBA00022553"/>
    </source>
</evidence>
<dbReference type="PROSITE" id="PS50043">
    <property type="entry name" value="HTH_LUXR_2"/>
    <property type="match status" value="1"/>
</dbReference>
<dbReference type="SMART" id="SM00448">
    <property type="entry name" value="REC"/>
    <property type="match status" value="1"/>
</dbReference>
<evidence type="ECO:0000256" key="4">
    <source>
        <dbReference type="ARBA" id="ARBA00023163"/>
    </source>
</evidence>
<feature type="domain" description="HTH luxR-type" evidence="6">
    <location>
        <begin position="147"/>
        <end position="212"/>
    </location>
</feature>
<evidence type="ECO:0000313" key="8">
    <source>
        <dbReference type="EMBL" id="MDS1272233.1"/>
    </source>
</evidence>
<dbReference type="Pfam" id="PF00196">
    <property type="entry name" value="GerE"/>
    <property type="match status" value="1"/>
</dbReference>
<feature type="domain" description="Response regulatory" evidence="7">
    <location>
        <begin position="6"/>
        <end position="122"/>
    </location>
</feature>
<evidence type="ECO:0000259" key="6">
    <source>
        <dbReference type="PROSITE" id="PS50043"/>
    </source>
</evidence>
<dbReference type="SUPFAM" id="SSF46894">
    <property type="entry name" value="C-terminal effector domain of the bipartite response regulators"/>
    <property type="match status" value="1"/>
</dbReference>
<evidence type="ECO:0000256" key="3">
    <source>
        <dbReference type="ARBA" id="ARBA00023125"/>
    </source>
</evidence>
<dbReference type="RefSeq" id="WP_310913804.1">
    <property type="nucleotide sequence ID" value="NZ_JAVLVT010000010.1"/>
</dbReference>
<comment type="caution">
    <text evidence="8">The sequence shown here is derived from an EMBL/GenBank/DDBJ whole genome shotgun (WGS) entry which is preliminary data.</text>
</comment>
<dbReference type="PANTHER" id="PTHR43214">
    <property type="entry name" value="TWO-COMPONENT RESPONSE REGULATOR"/>
    <property type="match status" value="1"/>
</dbReference>
<dbReference type="CDD" id="cd06170">
    <property type="entry name" value="LuxR_C_like"/>
    <property type="match status" value="1"/>
</dbReference>
<evidence type="ECO:0000256" key="5">
    <source>
        <dbReference type="PROSITE-ProRule" id="PRU00169"/>
    </source>
</evidence>
<dbReference type="Proteomes" id="UP001250214">
    <property type="component" value="Unassembled WGS sequence"/>
</dbReference>
<keyword evidence="9" id="KW-1185">Reference proteome</keyword>
<name>A0ABU2HAD0_9ACTN</name>
<evidence type="ECO:0000259" key="7">
    <source>
        <dbReference type="PROSITE" id="PS50110"/>
    </source>
</evidence>
<dbReference type="InterPro" id="IPR058245">
    <property type="entry name" value="NreC/VraR/RcsB-like_REC"/>
</dbReference>
<gene>
    <name evidence="8" type="ORF">RIF23_18245</name>
</gene>
<keyword evidence="4" id="KW-0804">Transcription</keyword>